<dbReference type="InterPro" id="IPR013658">
    <property type="entry name" value="SGL"/>
</dbReference>
<feature type="binding site" evidence="3">
    <location>
        <position position="16"/>
    </location>
    <ligand>
        <name>a divalent metal cation</name>
        <dbReference type="ChEBI" id="CHEBI:60240"/>
    </ligand>
</feature>
<dbReference type="PATRIC" id="fig|584657.3.peg.850"/>
<keyword evidence="6" id="KW-1185">Reference proteome</keyword>
<evidence type="ECO:0000256" key="2">
    <source>
        <dbReference type="PIRSR" id="PIRSR605511-1"/>
    </source>
</evidence>
<dbReference type="InterPro" id="IPR005511">
    <property type="entry name" value="SMP-30"/>
</dbReference>
<dbReference type="PRINTS" id="PR01790">
    <property type="entry name" value="SMP30FAMILY"/>
</dbReference>
<feature type="binding site" evidence="3">
    <location>
        <position position="100"/>
    </location>
    <ligand>
        <name>substrate</name>
    </ligand>
</feature>
<dbReference type="Proteomes" id="UP000019494">
    <property type="component" value="Unassembled WGS sequence"/>
</dbReference>
<feature type="binding site" evidence="3">
    <location>
        <position position="118"/>
    </location>
    <ligand>
        <name>substrate</name>
    </ligand>
</feature>
<sequence length="281" mass="30623">MSELEQITDPIAYHAEGPVWSDTWGGLRWVDMLAGDLLTLRADGSVDRLNVGSKIAAFVRPRASGGYVVGTERGLALSDTPDDAPKPMLEVWQDPGIRMNEGGCDPWGNLYCGSMAYDRTEGAASLYRVTPTGDVTVVLPHVTTSNGIDFSPDGTRAYYNDTKTRRTDVFDVEHEELTNRRVFHEAQGTSPDGLTVDSEGNVWVALNRVGKVRCYSPDAQVLHEEQLPLRLVTACTLGGPDGRDLFITTSRENLDDPEPPAGSVFRLRVDVPGKPTLTFGG</sequence>
<feature type="binding site" evidence="3">
    <location>
        <position position="98"/>
    </location>
    <ligand>
        <name>substrate</name>
    </ligand>
</feature>
<keyword evidence="3" id="KW-0862">Zinc</keyword>
<dbReference type="Gene3D" id="2.120.10.30">
    <property type="entry name" value="TolB, C-terminal domain"/>
    <property type="match status" value="1"/>
</dbReference>
<protein>
    <submittedName>
        <fullName evidence="5">Gluconolactonase</fullName>
    </submittedName>
</protein>
<evidence type="ECO:0000256" key="3">
    <source>
        <dbReference type="PIRSR" id="PIRSR605511-2"/>
    </source>
</evidence>
<dbReference type="Pfam" id="PF08450">
    <property type="entry name" value="SGL"/>
    <property type="match status" value="1"/>
</dbReference>
<dbReference type="PANTHER" id="PTHR10907:SF47">
    <property type="entry name" value="REGUCALCIN"/>
    <property type="match status" value="1"/>
</dbReference>
<proteinExistence type="inferred from homology"/>
<keyword evidence="3" id="KW-0479">Metal-binding</keyword>
<dbReference type="SUPFAM" id="SSF63829">
    <property type="entry name" value="Calcium-dependent phosphotriesterase"/>
    <property type="match status" value="1"/>
</dbReference>
<name>W9GTG3_9MICO</name>
<dbReference type="GO" id="GO:0019853">
    <property type="term" value="P:L-ascorbic acid biosynthetic process"/>
    <property type="evidence" value="ECO:0007669"/>
    <property type="project" value="TreeGrafter"/>
</dbReference>
<evidence type="ECO:0000256" key="1">
    <source>
        <dbReference type="ARBA" id="ARBA00008853"/>
    </source>
</evidence>
<reference evidence="6" key="1">
    <citation type="submission" date="2013-08" db="EMBL/GenBank/DDBJ databases">
        <title>Intrasporangium oryzae NRRL B-24470.</title>
        <authorList>
            <person name="Liu H."/>
            <person name="Wang G."/>
        </authorList>
    </citation>
    <scope>NUCLEOTIDE SEQUENCE [LARGE SCALE GENOMIC DNA]</scope>
    <source>
        <strain evidence="6">Q5-1</strain>
    </source>
</reference>
<gene>
    <name evidence="5" type="ORF">N864_10440</name>
</gene>
<dbReference type="PANTHER" id="PTHR10907">
    <property type="entry name" value="REGUCALCIN"/>
    <property type="match status" value="1"/>
</dbReference>
<evidence type="ECO:0000259" key="4">
    <source>
        <dbReference type="Pfam" id="PF08450"/>
    </source>
</evidence>
<organism evidence="5 6">
    <name type="scientific">Intrasporangium chromatireducens Q5-1</name>
    <dbReference type="NCBI Taxonomy" id="584657"/>
    <lineage>
        <taxon>Bacteria</taxon>
        <taxon>Bacillati</taxon>
        <taxon>Actinomycetota</taxon>
        <taxon>Actinomycetes</taxon>
        <taxon>Micrococcales</taxon>
        <taxon>Intrasporangiaceae</taxon>
        <taxon>Intrasporangium</taxon>
    </lineage>
</organism>
<dbReference type="OrthoDB" id="2633250at2"/>
<accession>W9GTG3</accession>
<feature type="binding site" evidence="3">
    <location>
        <position position="192"/>
    </location>
    <ligand>
        <name>a divalent metal cation</name>
        <dbReference type="ChEBI" id="CHEBI:60240"/>
    </ligand>
</feature>
<feature type="binding site" evidence="3">
    <location>
        <position position="146"/>
    </location>
    <ligand>
        <name>a divalent metal cation</name>
        <dbReference type="ChEBI" id="CHEBI:60240"/>
    </ligand>
</feature>
<comment type="caution">
    <text evidence="5">The sequence shown here is derived from an EMBL/GenBank/DDBJ whole genome shotgun (WGS) entry which is preliminary data.</text>
</comment>
<evidence type="ECO:0000313" key="5">
    <source>
        <dbReference type="EMBL" id="EWT07169.1"/>
    </source>
</evidence>
<feature type="active site" description="Proton donor/acceptor" evidence="2">
    <location>
        <position position="192"/>
    </location>
</feature>
<comment type="cofactor">
    <cofactor evidence="3">
        <name>Zn(2+)</name>
        <dbReference type="ChEBI" id="CHEBI:29105"/>
    </cofactor>
    <text evidence="3">Binds 1 divalent metal cation per subunit.</text>
</comment>
<feature type="domain" description="SMP-30/Gluconolactonase/LRE-like region" evidence="4">
    <location>
        <begin position="15"/>
        <end position="250"/>
    </location>
</feature>
<dbReference type="GO" id="GO:0004341">
    <property type="term" value="F:gluconolactonase activity"/>
    <property type="evidence" value="ECO:0007669"/>
    <property type="project" value="TreeGrafter"/>
</dbReference>
<dbReference type="InterPro" id="IPR011042">
    <property type="entry name" value="6-blade_b-propeller_TolB-like"/>
</dbReference>
<dbReference type="GO" id="GO:0005509">
    <property type="term" value="F:calcium ion binding"/>
    <property type="evidence" value="ECO:0007669"/>
    <property type="project" value="TreeGrafter"/>
</dbReference>
<dbReference type="RefSeq" id="WP_034713872.1">
    <property type="nucleotide sequence ID" value="NZ_AWQS01000019.1"/>
</dbReference>
<dbReference type="AlphaFoldDB" id="W9GTG3"/>
<evidence type="ECO:0000313" key="6">
    <source>
        <dbReference type="Proteomes" id="UP000019494"/>
    </source>
</evidence>
<dbReference type="EMBL" id="AWQS01000019">
    <property type="protein sequence ID" value="EWT07169.1"/>
    <property type="molecule type" value="Genomic_DNA"/>
</dbReference>
<comment type="similarity">
    <text evidence="1">Belongs to the SMP-30/CGR1 family.</text>
</comment>